<dbReference type="PANTHER" id="PTHR46824">
    <property type="entry name" value="CALCIUM-BINDING PROTEIN CML48-RELATED"/>
    <property type="match status" value="1"/>
</dbReference>
<name>A0A0K0EPP2_STRER</name>
<dbReference type="WBParaSite" id="SSTP_0001142800.1">
    <property type="protein sequence ID" value="SSTP_0001142800.1"/>
    <property type="gene ID" value="SSTP_0001142800"/>
</dbReference>
<dbReference type="Proteomes" id="UP000035681">
    <property type="component" value="Unplaced"/>
</dbReference>
<dbReference type="PROSITE" id="PS50222">
    <property type="entry name" value="EF_HAND_2"/>
    <property type="match status" value="2"/>
</dbReference>
<keyword evidence="1" id="KW-0106">Calcium</keyword>
<feature type="domain" description="EF-hand" evidence="2">
    <location>
        <begin position="74"/>
        <end position="109"/>
    </location>
</feature>
<dbReference type="STRING" id="6248.A0A0K0EPP2"/>
<organism evidence="4">
    <name type="scientific">Strongyloides stercoralis</name>
    <name type="common">Threadworm</name>
    <dbReference type="NCBI Taxonomy" id="6248"/>
    <lineage>
        <taxon>Eukaryota</taxon>
        <taxon>Metazoa</taxon>
        <taxon>Ecdysozoa</taxon>
        <taxon>Nematoda</taxon>
        <taxon>Chromadorea</taxon>
        <taxon>Rhabditida</taxon>
        <taxon>Tylenchina</taxon>
        <taxon>Panagrolaimomorpha</taxon>
        <taxon>Strongyloidoidea</taxon>
        <taxon>Strongyloididae</taxon>
        <taxon>Strongyloides</taxon>
    </lineage>
</organism>
<dbReference type="Gene3D" id="1.10.238.10">
    <property type="entry name" value="EF-hand"/>
    <property type="match status" value="1"/>
</dbReference>
<evidence type="ECO:0000256" key="1">
    <source>
        <dbReference type="ARBA" id="ARBA00022837"/>
    </source>
</evidence>
<dbReference type="SMART" id="SM00054">
    <property type="entry name" value="EFh"/>
    <property type="match status" value="4"/>
</dbReference>
<dbReference type="SUPFAM" id="SSF47473">
    <property type="entry name" value="EF-hand"/>
    <property type="match status" value="1"/>
</dbReference>
<dbReference type="InterPro" id="IPR002048">
    <property type="entry name" value="EF_hand_dom"/>
</dbReference>
<accession>A0A0K0EPP2</accession>
<dbReference type="InterPro" id="IPR018247">
    <property type="entry name" value="EF_Hand_1_Ca_BS"/>
</dbReference>
<dbReference type="InterPro" id="IPR044590">
    <property type="entry name" value="CML48/49/50"/>
</dbReference>
<reference evidence="4" key="1">
    <citation type="submission" date="2015-08" db="UniProtKB">
        <authorList>
            <consortium name="WormBaseParasite"/>
        </authorList>
    </citation>
    <scope>IDENTIFICATION</scope>
</reference>
<proteinExistence type="predicted"/>
<dbReference type="Pfam" id="PF13202">
    <property type="entry name" value="EF-hand_5"/>
    <property type="match status" value="2"/>
</dbReference>
<dbReference type="PROSITE" id="PS00018">
    <property type="entry name" value="EF_HAND_1"/>
    <property type="match status" value="2"/>
</dbReference>
<feature type="domain" description="EF-hand" evidence="2">
    <location>
        <begin position="7"/>
        <end position="42"/>
    </location>
</feature>
<dbReference type="AlphaFoldDB" id="A0A0K0EPP2"/>
<dbReference type="WBParaSite" id="TCONS_00001552.p1">
    <property type="protein sequence ID" value="TCONS_00001552.p1"/>
    <property type="gene ID" value="XLOC_001427"/>
</dbReference>
<sequence>MSYNFSVHYAAADALFFALDRDRSGFITMDEFQRGIFNGTRQRFDFDTISLLFAMVDLNGQKKLTISQFRTVYAYVEGWKVAFARVDRDRSGAVEARELKEILFYMGYRISDASILLLLNKFARKRPMALFLDDFIRAVITLQILTEAFKVKDVTHQGFIQLSYEEFLLIVGQSGICR</sequence>
<keyword evidence="3" id="KW-1185">Reference proteome</keyword>
<dbReference type="InterPro" id="IPR011992">
    <property type="entry name" value="EF-hand-dom_pair"/>
</dbReference>
<dbReference type="PANTHER" id="PTHR46824:SF2">
    <property type="entry name" value="CALCIUM-BINDING PROTEIN CML48-RELATED"/>
    <property type="match status" value="1"/>
</dbReference>
<protein>
    <submittedName>
        <fullName evidence="4 5">EF-hand domain-containing protein</fullName>
    </submittedName>
</protein>
<dbReference type="GO" id="GO:0005509">
    <property type="term" value="F:calcium ion binding"/>
    <property type="evidence" value="ECO:0007669"/>
    <property type="project" value="InterPro"/>
</dbReference>
<evidence type="ECO:0000313" key="4">
    <source>
        <dbReference type="WBParaSite" id="SSTP_0001142800.1"/>
    </source>
</evidence>
<evidence type="ECO:0000259" key="2">
    <source>
        <dbReference type="PROSITE" id="PS50222"/>
    </source>
</evidence>
<evidence type="ECO:0000313" key="5">
    <source>
        <dbReference type="WBParaSite" id="TCONS_00001552.p1"/>
    </source>
</evidence>
<evidence type="ECO:0000313" key="3">
    <source>
        <dbReference type="Proteomes" id="UP000035681"/>
    </source>
</evidence>